<organism evidence="1 2">
    <name type="scientific">Clostridium frigoriphilum</name>
    <dbReference type="NCBI Taxonomy" id="443253"/>
    <lineage>
        <taxon>Bacteria</taxon>
        <taxon>Bacillati</taxon>
        <taxon>Bacillota</taxon>
        <taxon>Clostridia</taxon>
        <taxon>Eubacteriales</taxon>
        <taxon>Clostridiaceae</taxon>
        <taxon>Clostridium</taxon>
    </lineage>
</organism>
<evidence type="ECO:0000313" key="1">
    <source>
        <dbReference type="EMBL" id="MEF2110831.1"/>
    </source>
</evidence>
<gene>
    <name evidence="1" type="ORF">SJI18_00750</name>
</gene>
<reference evidence="1 2" key="1">
    <citation type="submission" date="2023-11" db="EMBL/GenBank/DDBJ databases">
        <title>Draft genome sequence of a psychrophilic Clostridium strain from permafrost water brine.</title>
        <authorList>
            <person name="Shcherbakova V.A."/>
            <person name="Trubitsyn V.E."/>
            <person name="Zakharyuk A.G."/>
        </authorList>
    </citation>
    <scope>NUCLEOTIDE SEQUENCE [LARGE SCALE GENOMIC DNA]</scope>
    <source>
        <strain evidence="1 2">14F</strain>
    </source>
</reference>
<proteinExistence type="predicted"/>
<dbReference type="RefSeq" id="WP_331701086.1">
    <property type="nucleotide sequence ID" value="NZ_JAZHFS010000001.1"/>
</dbReference>
<dbReference type="EMBL" id="JAZHFS010000001">
    <property type="protein sequence ID" value="MEF2110831.1"/>
    <property type="molecule type" value="Genomic_DNA"/>
</dbReference>
<evidence type="ECO:0000313" key="2">
    <source>
        <dbReference type="Proteomes" id="UP001498469"/>
    </source>
</evidence>
<accession>A0ABU7UHF8</accession>
<sequence length="76" mass="8735">MSYSMSSASIQKSLCNLHVLCYNTVEVIIIDTTTIEKISITQLTHKLETQKKKDLMSTNNLIYDSAEEYLNNYKIN</sequence>
<dbReference type="Proteomes" id="UP001498469">
    <property type="component" value="Unassembled WGS sequence"/>
</dbReference>
<comment type="caution">
    <text evidence="1">The sequence shown here is derived from an EMBL/GenBank/DDBJ whole genome shotgun (WGS) entry which is preliminary data.</text>
</comment>
<keyword evidence="2" id="KW-1185">Reference proteome</keyword>
<protein>
    <submittedName>
        <fullName evidence="1">Uncharacterized protein</fullName>
    </submittedName>
</protein>
<name>A0ABU7UHF8_9CLOT</name>